<dbReference type="Gene3D" id="3.90.550.10">
    <property type="entry name" value="Spore Coat Polysaccharide Biosynthesis Protein SpsA, Chain A"/>
    <property type="match status" value="1"/>
</dbReference>
<dbReference type="CDD" id="cd04182">
    <property type="entry name" value="GT_2_like_f"/>
    <property type="match status" value="1"/>
</dbReference>
<dbReference type="PANTHER" id="PTHR43777:SF1">
    <property type="entry name" value="MOLYBDENUM COFACTOR CYTIDYLYLTRANSFERASE"/>
    <property type="match status" value="1"/>
</dbReference>
<accession>A0A8J3RIA2</accession>
<dbReference type="Proteomes" id="UP000616724">
    <property type="component" value="Unassembled WGS sequence"/>
</dbReference>
<dbReference type="RefSeq" id="WP_203888912.1">
    <property type="nucleotide sequence ID" value="NZ_BOOH01000004.1"/>
</dbReference>
<dbReference type="InterPro" id="IPR025877">
    <property type="entry name" value="MobA-like_NTP_Trfase"/>
</dbReference>
<evidence type="ECO:0000313" key="2">
    <source>
        <dbReference type="EMBL" id="GIH74184.1"/>
    </source>
</evidence>
<organism evidence="2 3">
    <name type="scientific">Planobispora longispora</name>
    <dbReference type="NCBI Taxonomy" id="28887"/>
    <lineage>
        <taxon>Bacteria</taxon>
        <taxon>Bacillati</taxon>
        <taxon>Actinomycetota</taxon>
        <taxon>Actinomycetes</taxon>
        <taxon>Streptosporangiales</taxon>
        <taxon>Streptosporangiaceae</taxon>
        <taxon>Planobispora</taxon>
    </lineage>
</organism>
<dbReference type="GO" id="GO:0016779">
    <property type="term" value="F:nucleotidyltransferase activity"/>
    <property type="evidence" value="ECO:0007669"/>
    <property type="project" value="UniProtKB-ARBA"/>
</dbReference>
<dbReference type="PANTHER" id="PTHR43777">
    <property type="entry name" value="MOLYBDENUM COFACTOR CYTIDYLYLTRANSFERASE"/>
    <property type="match status" value="1"/>
</dbReference>
<dbReference type="SUPFAM" id="SSF53448">
    <property type="entry name" value="Nucleotide-diphospho-sugar transferases"/>
    <property type="match status" value="1"/>
</dbReference>
<dbReference type="EMBL" id="BOOH01000004">
    <property type="protein sequence ID" value="GIH74184.1"/>
    <property type="molecule type" value="Genomic_DNA"/>
</dbReference>
<protein>
    <submittedName>
        <fullName evidence="2">4-diphosphocytidyl-2C-methyl-D-erythritol synthase</fullName>
    </submittedName>
</protein>
<sequence>MRSHVAGLLLAAGSGSRLGTPKALVEYRGERLVDRGVRLLHDGGCHPVVVVLGAATVQVRGAVTVRNPGWRSGMGSSLRTGLDALPPDARYVVVALVDQPLIGAPVVRRLARAALEGATLAVATYGGERRNPVLIAREHFAGVAELAVGDVGARPFLRAHPELVVEVPCDDAGDPADIDTPADLARL</sequence>
<keyword evidence="3" id="KW-1185">Reference proteome</keyword>
<evidence type="ECO:0000259" key="1">
    <source>
        <dbReference type="Pfam" id="PF12804"/>
    </source>
</evidence>
<proteinExistence type="predicted"/>
<dbReference type="InterPro" id="IPR029044">
    <property type="entry name" value="Nucleotide-diphossugar_trans"/>
</dbReference>
<dbReference type="AlphaFoldDB" id="A0A8J3RIA2"/>
<reference evidence="2 3" key="1">
    <citation type="submission" date="2021-01" db="EMBL/GenBank/DDBJ databases">
        <title>Whole genome shotgun sequence of Planobispora longispora NBRC 13918.</title>
        <authorList>
            <person name="Komaki H."/>
            <person name="Tamura T."/>
        </authorList>
    </citation>
    <scope>NUCLEOTIDE SEQUENCE [LARGE SCALE GENOMIC DNA]</scope>
    <source>
        <strain evidence="2 3">NBRC 13918</strain>
    </source>
</reference>
<gene>
    <name evidence="2" type="ORF">Plo01_06130</name>
</gene>
<dbReference type="Pfam" id="PF12804">
    <property type="entry name" value="NTP_transf_3"/>
    <property type="match status" value="1"/>
</dbReference>
<name>A0A8J3RIA2_9ACTN</name>
<feature type="domain" description="MobA-like NTP transferase" evidence="1">
    <location>
        <begin position="7"/>
        <end position="161"/>
    </location>
</feature>
<comment type="caution">
    <text evidence="2">The sequence shown here is derived from an EMBL/GenBank/DDBJ whole genome shotgun (WGS) entry which is preliminary data.</text>
</comment>
<evidence type="ECO:0000313" key="3">
    <source>
        <dbReference type="Proteomes" id="UP000616724"/>
    </source>
</evidence>